<dbReference type="GO" id="GO:0006886">
    <property type="term" value="P:intracellular protein transport"/>
    <property type="evidence" value="ECO:0007669"/>
    <property type="project" value="InterPro"/>
</dbReference>
<dbReference type="GO" id="GO:0012505">
    <property type="term" value="C:endomembrane system"/>
    <property type="evidence" value="ECO:0007669"/>
    <property type="project" value="TreeGrafter"/>
</dbReference>
<evidence type="ECO:0000256" key="1">
    <source>
        <dbReference type="ARBA" id="ARBA00004211"/>
    </source>
</evidence>
<dbReference type="EnsemblMetazoa" id="PPAI008884-RA">
    <property type="protein sequence ID" value="PPAI008884-PA"/>
    <property type="gene ID" value="PPAI008884"/>
</dbReference>
<dbReference type="GO" id="GO:0006906">
    <property type="term" value="P:vesicle fusion"/>
    <property type="evidence" value="ECO:0007669"/>
    <property type="project" value="TreeGrafter"/>
</dbReference>
<dbReference type="GO" id="GO:0006836">
    <property type="term" value="P:neurotransmitter transport"/>
    <property type="evidence" value="ECO:0007669"/>
    <property type="project" value="UniProtKB-KW"/>
</dbReference>
<dbReference type="Pfam" id="PF14523">
    <property type="entry name" value="Syntaxin_2"/>
    <property type="match status" value="1"/>
</dbReference>
<dbReference type="OrthoDB" id="75754at2759"/>
<evidence type="ECO:0000256" key="4">
    <source>
        <dbReference type="RuleBase" id="RU003858"/>
    </source>
</evidence>
<dbReference type="GO" id="GO:0048278">
    <property type="term" value="P:vesicle docking"/>
    <property type="evidence" value="ECO:0007669"/>
    <property type="project" value="TreeGrafter"/>
</dbReference>
<dbReference type="Gene3D" id="1.20.58.70">
    <property type="match status" value="1"/>
</dbReference>
<sequence length="268" mass="30029">MSRGFNNNYGATSSTTVPDVVSFSPTEFISLCENVAHNIGSVKSGWQALEKTNKIIGTQRDNQQTRDKVHQVQMSTNQKITATSKDLQRLAAIVRGGDKQQKLQVEKLTSDFKIVVEKYSSSQQQIATKMKATLLMNASQNDDLENSGAQAETQQLMQVQRNQQMQLQFEQEMLIERETRMREIEADVLDVNQIMRDLNVLVSQQGETIDTIENSIENTRGNIEEGATDLMKAAENQAKYRKKVLILLIIAVIIGLIVTGIIVARLKS</sequence>
<dbReference type="SMART" id="SM00503">
    <property type="entry name" value="SynN"/>
    <property type="match status" value="1"/>
</dbReference>
<dbReference type="SUPFAM" id="SSF47661">
    <property type="entry name" value="t-snare proteins"/>
    <property type="match status" value="1"/>
</dbReference>
<dbReference type="Proteomes" id="UP000092462">
    <property type="component" value="Unassembled WGS sequence"/>
</dbReference>
<dbReference type="SMART" id="SM00397">
    <property type="entry name" value="t_SNARE"/>
    <property type="match status" value="1"/>
</dbReference>
<dbReference type="InterPro" id="IPR006012">
    <property type="entry name" value="Syntaxin/epimorphin_CS"/>
</dbReference>
<comment type="subcellular location">
    <subcellularLocation>
        <location evidence="1">Membrane</location>
        <topology evidence="1">Single-pass type IV membrane protein</topology>
    </subcellularLocation>
</comment>
<dbReference type="GO" id="GO:0005484">
    <property type="term" value="F:SNAP receptor activity"/>
    <property type="evidence" value="ECO:0007669"/>
    <property type="project" value="InterPro"/>
</dbReference>
<dbReference type="VEuPathDB" id="VectorBase:PPAI008884"/>
<dbReference type="CDD" id="cd15847">
    <property type="entry name" value="SNARE_syntaxin7_like"/>
    <property type="match status" value="1"/>
</dbReference>
<evidence type="ECO:0000313" key="6">
    <source>
        <dbReference type="Proteomes" id="UP000092462"/>
    </source>
</evidence>
<dbReference type="KEGG" id="ppap:129803610"/>
<keyword evidence="3" id="KW-0813">Transport</keyword>
<dbReference type="InterPro" id="IPR000727">
    <property type="entry name" value="T_SNARE_dom"/>
</dbReference>
<dbReference type="PROSITE" id="PS00914">
    <property type="entry name" value="SYNTAXIN"/>
    <property type="match status" value="1"/>
</dbReference>
<dbReference type="Pfam" id="PF05739">
    <property type="entry name" value="SNARE"/>
    <property type="match status" value="1"/>
</dbReference>
<keyword evidence="3" id="KW-0532">Neurotransmitter transport</keyword>
<accession>A0A1B0DKU0</accession>
<dbReference type="InterPro" id="IPR010989">
    <property type="entry name" value="SNARE"/>
</dbReference>
<dbReference type="EMBL" id="AJVK01016112">
    <property type="status" value="NOT_ANNOTATED_CDS"/>
    <property type="molecule type" value="Genomic_DNA"/>
</dbReference>
<dbReference type="PANTHER" id="PTHR19957">
    <property type="entry name" value="SYNTAXIN"/>
    <property type="match status" value="1"/>
</dbReference>
<dbReference type="GO" id="GO:0031201">
    <property type="term" value="C:SNARE complex"/>
    <property type="evidence" value="ECO:0007669"/>
    <property type="project" value="TreeGrafter"/>
</dbReference>
<dbReference type="GO" id="GO:0000149">
    <property type="term" value="F:SNARE binding"/>
    <property type="evidence" value="ECO:0007669"/>
    <property type="project" value="TreeGrafter"/>
</dbReference>
<name>A0A1B0DKU0_PHLPP</name>
<dbReference type="InterPro" id="IPR045242">
    <property type="entry name" value="Syntaxin"/>
</dbReference>
<evidence type="ECO:0000256" key="2">
    <source>
        <dbReference type="ARBA" id="ARBA00009063"/>
    </source>
</evidence>
<dbReference type="VEuPathDB" id="VectorBase:PPAPM1_006538"/>
<dbReference type="AlphaFoldDB" id="A0A1B0DKU0"/>
<protein>
    <submittedName>
        <fullName evidence="5">Uncharacterized protein</fullName>
    </submittedName>
</protein>
<dbReference type="InterPro" id="IPR006011">
    <property type="entry name" value="Syntaxin_N"/>
</dbReference>
<dbReference type="PROSITE" id="PS50192">
    <property type="entry name" value="T_SNARE"/>
    <property type="match status" value="1"/>
</dbReference>
<organism evidence="5 6">
    <name type="scientific">Phlebotomus papatasi</name>
    <name type="common">Sandfly</name>
    <dbReference type="NCBI Taxonomy" id="29031"/>
    <lineage>
        <taxon>Eukaryota</taxon>
        <taxon>Metazoa</taxon>
        <taxon>Ecdysozoa</taxon>
        <taxon>Arthropoda</taxon>
        <taxon>Hexapoda</taxon>
        <taxon>Insecta</taxon>
        <taxon>Pterygota</taxon>
        <taxon>Neoptera</taxon>
        <taxon>Endopterygota</taxon>
        <taxon>Diptera</taxon>
        <taxon>Nematocera</taxon>
        <taxon>Psychodoidea</taxon>
        <taxon>Psychodidae</taxon>
        <taxon>Phlebotomus</taxon>
        <taxon>Phlebotomus</taxon>
    </lineage>
</organism>
<evidence type="ECO:0000313" key="5">
    <source>
        <dbReference type="EnsemblMetazoa" id="PPAI008884-PA"/>
    </source>
</evidence>
<evidence type="ECO:0000256" key="3">
    <source>
        <dbReference type="ARBA" id="ARBA00022775"/>
    </source>
</evidence>
<dbReference type="RefSeq" id="XP_055706286.1">
    <property type="nucleotide sequence ID" value="XM_055850311.1"/>
</dbReference>
<dbReference type="EMBL" id="AJVK01016113">
    <property type="status" value="NOT_ANNOTATED_CDS"/>
    <property type="molecule type" value="Genomic_DNA"/>
</dbReference>
<dbReference type="GeneID" id="129803610"/>
<proteinExistence type="inferred from homology"/>
<comment type="similarity">
    <text evidence="2 4">Belongs to the syntaxin family.</text>
</comment>
<dbReference type="Gene3D" id="1.20.5.110">
    <property type="match status" value="1"/>
</dbReference>
<dbReference type="CTD" id="39485"/>
<keyword evidence="6" id="KW-1185">Reference proteome</keyword>
<reference evidence="5" key="1">
    <citation type="submission" date="2022-08" db="UniProtKB">
        <authorList>
            <consortium name="EnsemblMetazoa"/>
        </authorList>
    </citation>
    <scope>IDENTIFICATION</scope>
    <source>
        <strain evidence="5">Israel</strain>
    </source>
</reference>
<dbReference type="PANTHER" id="PTHR19957:SF38">
    <property type="entry name" value="LD27581P"/>
    <property type="match status" value="1"/>
</dbReference>